<dbReference type="AlphaFoldDB" id="A0A1Q3D570"/>
<organism evidence="1 2">
    <name type="scientific">Cephalotus follicularis</name>
    <name type="common">Albany pitcher plant</name>
    <dbReference type="NCBI Taxonomy" id="3775"/>
    <lineage>
        <taxon>Eukaryota</taxon>
        <taxon>Viridiplantae</taxon>
        <taxon>Streptophyta</taxon>
        <taxon>Embryophyta</taxon>
        <taxon>Tracheophyta</taxon>
        <taxon>Spermatophyta</taxon>
        <taxon>Magnoliopsida</taxon>
        <taxon>eudicotyledons</taxon>
        <taxon>Gunneridae</taxon>
        <taxon>Pentapetalae</taxon>
        <taxon>rosids</taxon>
        <taxon>fabids</taxon>
        <taxon>Oxalidales</taxon>
        <taxon>Cephalotaceae</taxon>
        <taxon>Cephalotus</taxon>
    </lineage>
</organism>
<proteinExistence type="predicted"/>
<dbReference type="Proteomes" id="UP000187406">
    <property type="component" value="Unassembled WGS sequence"/>
</dbReference>
<dbReference type="PANTHER" id="PTHR31973">
    <property type="entry name" value="POLYPROTEIN, PUTATIVE-RELATED"/>
    <property type="match status" value="1"/>
</dbReference>
<dbReference type="OrthoDB" id="1660333at2759"/>
<dbReference type="InParanoid" id="A0A1Q3D570"/>
<gene>
    <name evidence="1" type="ORF">CFOL_v3_31028</name>
</gene>
<protein>
    <submittedName>
        <fullName evidence="1">Uncharacterized protein</fullName>
    </submittedName>
</protein>
<dbReference type="PANTHER" id="PTHR31973:SF191">
    <property type="entry name" value="OS05G0489400 PROTEIN"/>
    <property type="match status" value="1"/>
</dbReference>
<feature type="non-terminal residue" evidence="1">
    <location>
        <position position="1"/>
    </location>
</feature>
<reference evidence="2" key="1">
    <citation type="submission" date="2016-04" db="EMBL/GenBank/DDBJ databases">
        <title>Cephalotus genome sequencing.</title>
        <authorList>
            <person name="Fukushima K."/>
            <person name="Hasebe M."/>
            <person name="Fang X."/>
        </authorList>
    </citation>
    <scope>NUCLEOTIDE SEQUENCE [LARGE SCALE GENOMIC DNA]</scope>
    <source>
        <strain evidence="2">cv. St1</strain>
    </source>
</reference>
<keyword evidence="2" id="KW-1185">Reference proteome</keyword>
<dbReference type="STRING" id="3775.A0A1Q3D570"/>
<name>A0A1Q3D570_CEPFO</name>
<comment type="caution">
    <text evidence="1">The sequence shown here is derived from an EMBL/GenBank/DDBJ whole genome shotgun (WGS) entry which is preliminary data.</text>
</comment>
<dbReference type="EMBL" id="BDDD01004403">
    <property type="protein sequence ID" value="GAV87602.1"/>
    <property type="molecule type" value="Genomic_DNA"/>
</dbReference>
<evidence type="ECO:0000313" key="2">
    <source>
        <dbReference type="Proteomes" id="UP000187406"/>
    </source>
</evidence>
<feature type="non-terminal residue" evidence="1">
    <location>
        <position position="259"/>
    </location>
</feature>
<evidence type="ECO:0000313" key="1">
    <source>
        <dbReference type="EMBL" id="GAV87602.1"/>
    </source>
</evidence>
<accession>A0A1Q3D570</accession>
<sequence>FYDIKFKPNDIDKVRAKCVDGHTWMCYASQATKTDKTFQIKTYNSNHFCARTQKNRHLTYKFLRRFVEEVRTNPRWKIVDIQTKVKNKYHAYVYLMTVYRAKVLAIQIIDGIENNQYRLWDYIEELKRTNLGTSVHLQLQWPHIGAQPLFKRIYICLKACKDALVNTLRTVICLDGCHLKGLSRGIFLTAVDKAFPKCDMILNNLCECFNAAILEAKNKPIIIMVEMIKIYIMERIVKKKKNMIDYGGPICPKIQMKVE</sequence>